<dbReference type="InterPro" id="IPR053733">
    <property type="entry name" value="Heme_Transport_Util_sf"/>
</dbReference>
<accession>A0A4R2KDR0</accession>
<dbReference type="OrthoDB" id="316630at2"/>
<evidence type="ECO:0000313" key="2">
    <source>
        <dbReference type="EMBL" id="TCO71731.1"/>
    </source>
</evidence>
<comment type="caution">
    <text evidence="2">The sequence shown here is derived from an EMBL/GenBank/DDBJ whole genome shotgun (WGS) entry which is preliminary data.</text>
</comment>
<reference evidence="2 3" key="1">
    <citation type="submission" date="2019-03" db="EMBL/GenBank/DDBJ databases">
        <title>Genomic Encyclopedia of Type Strains, Phase IV (KMG-IV): sequencing the most valuable type-strain genomes for metagenomic binning, comparative biology and taxonomic classification.</title>
        <authorList>
            <person name="Goeker M."/>
        </authorList>
    </citation>
    <scope>NUCLEOTIDE SEQUENCE [LARGE SCALE GENOMIC DNA]</scope>
    <source>
        <strain evidence="2 3">DSM 4868</strain>
    </source>
</reference>
<dbReference type="Pfam" id="PF05171">
    <property type="entry name" value="HemS"/>
    <property type="match status" value="2"/>
</dbReference>
<feature type="domain" description="Haemin-degrading HemS/ChuX" evidence="1">
    <location>
        <begin position="32"/>
        <end position="159"/>
    </location>
</feature>
<dbReference type="Gene3D" id="3.40.1570.10">
    <property type="entry name" value="HemS/ChuS/ChuX like domains"/>
    <property type="match status" value="2"/>
</dbReference>
<name>A0A4R2KDR0_9RHOB</name>
<protein>
    <submittedName>
        <fullName evidence="2">Putative hemin transport protein</fullName>
    </submittedName>
</protein>
<dbReference type="SUPFAM" id="SSF144064">
    <property type="entry name" value="Heme iron utilization protein-like"/>
    <property type="match status" value="1"/>
</dbReference>
<proteinExistence type="predicted"/>
<gene>
    <name evidence="2" type="ORF">EV655_106224</name>
</gene>
<evidence type="ECO:0000313" key="3">
    <source>
        <dbReference type="Proteomes" id="UP000295142"/>
    </source>
</evidence>
<dbReference type="CDD" id="cd16831">
    <property type="entry name" value="HemS-like_C"/>
    <property type="match status" value="1"/>
</dbReference>
<sequence length="351" mass="37082">MQAGDIVTPDRIRSARAEKSTMRSRDLADSLGVAEAEVLAAEVGAGVIRIVADPDALMPFLPGFGEAMALTRNDCAVIEKTGAYGSYTPGGDASTVRGPAFDLRIVPRHWVHGFAVEEQKGGKVRRSIQVFDGAGDAVHKIYLGEDDIEAEWQALIARLRLDDQSDSLALAPREPVEPARSAPGALDRLQAAWDRPTGAGDFLAALTGLGMNRLGAYRILGAPRARALDPSCMDALLNGLATRALRFALAVGNRGCTEIHRGPAETIKPTGPWLNILDPAFNLHLRADKVAEVWAVTRPTGNGPAMSVEAFDASGGPILRVSGVRGDDGDRISGWTDLVATLPGSGAQRPG</sequence>
<dbReference type="EMBL" id="SLWW01000006">
    <property type="protein sequence ID" value="TCO71731.1"/>
    <property type="molecule type" value="Genomic_DNA"/>
</dbReference>
<dbReference type="AlphaFoldDB" id="A0A4R2KDR0"/>
<evidence type="ECO:0000259" key="1">
    <source>
        <dbReference type="Pfam" id="PF05171"/>
    </source>
</evidence>
<dbReference type="RefSeq" id="WP_132544127.1">
    <property type="nucleotide sequence ID" value="NZ_SLWW01000006.1"/>
</dbReference>
<dbReference type="GO" id="GO:0006826">
    <property type="term" value="P:iron ion transport"/>
    <property type="evidence" value="ECO:0007669"/>
    <property type="project" value="InterPro"/>
</dbReference>
<dbReference type="InterPro" id="IPR007845">
    <property type="entry name" value="HemS/ChuX_dom"/>
</dbReference>
<organism evidence="2 3">
    <name type="scientific">Rhodovulum euryhalinum</name>
    <dbReference type="NCBI Taxonomy" id="35805"/>
    <lineage>
        <taxon>Bacteria</taxon>
        <taxon>Pseudomonadati</taxon>
        <taxon>Pseudomonadota</taxon>
        <taxon>Alphaproteobacteria</taxon>
        <taxon>Rhodobacterales</taxon>
        <taxon>Paracoccaceae</taxon>
        <taxon>Rhodovulum</taxon>
    </lineage>
</organism>
<keyword evidence="3" id="KW-1185">Reference proteome</keyword>
<feature type="domain" description="Haemin-degrading HemS/ChuX" evidence="1">
    <location>
        <begin position="210"/>
        <end position="342"/>
    </location>
</feature>
<dbReference type="Proteomes" id="UP000295142">
    <property type="component" value="Unassembled WGS sequence"/>
</dbReference>
<dbReference type="CDD" id="cd16830">
    <property type="entry name" value="HemS-like_N"/>
    <property type="match status" value="1"/>
</dbReference>